<dbReference type="EMBL" id="SIYF01000247">
    <property type="protein sequence ID" value="TKK84183.1"/>
    <property type="molecule type" value="Genomic_DNA"/>
</dbReference>
<reference evidence="3 17" key="6">
    <citation type="submission" date="2019-04" db="EMBL/GenBank/DDBJ databases">
        <title>Step-wise assembly of the neonatal virome modulated by breast feeding.</title>
        <authorList>
            <person name="Liang G."/>
            <person name="Bushman F."/>
        </authorList>
    </citation>
    <scope>NUCLEOTIDE SEQUENCE [LARGE SCALE GENOMIC DNA]</scope>
    <source>
        <strain evidence="3 17">E3754</strain>
    </source>
</reference>
<dbReference type="Proteomes" id="UP000244140">
    <property type="component" value="Unassembled WGS sequence"/>
</dbReference>
<evidence type="ECO:0000313" key="18">
    <source>
        <dbReference type="Proteomes" id="UP000516122"/>
    </source>
</evidence>
<gene>
    <name evidence="4" type="ORF">DAI13_04620</name>
    <name evidence="6" type="ORF">EGW16_11130</name>
    <name evidence="7" type="ORF">EU507_12100</name>
    <name evidence="9" type="ORF">EY666_10700</name>
    <name evidence="3" type="ORF">GTI81_01600</name>
    <name evidence="5" type="ORF">H9Q64_05940</name>
    <name evidence="8" type="ORF">NCTC13379_02905</name>
    <name evidence="11" type="ORF">P0083_04525</name>
    <name evidence="10" type="ORF">P0D81_12720</name>
    <name evidence="2" type="ORF">P0E79_08840</name>
</gene>
<evidence type="ECO:0000313" key="13">
    <source>
        <dbReference type="Proteomes" id="UP000254396"/>
    </source>
</evidence>
<evidence type="ECO:0000313" key="11">
    <source>
        <dbReference type="EMBL" id="WER43564.1"/>
    </source>
</evidence>
<sequence length="91" mass="11198">MAYHKFKFYEQRKNDPKWRPYYLEAMRVREQARLTVQRRKRRARIRTFLVVAILVILVFLLLAHWTYSQTNELSFSSFIDVLKSKINEFLN</sequence>
<dbReference type="Proteomes" id="UP001173174">
    <property type="component" value="Unassembled WGS sequence"/>
</dbReference>
<evidence type="ECO:0000313" key="5">
    <source>
        <dbReference type="EMBL" id="QNP38813.1"/>
    </source>
</evidence>
<dbReference type="EMBL" id="CP119159">
    <property type="protein sequence ID" value="WEH21892.1"/>
    <property type="molecule type" value="Genomic_DNA"/>
</dbReference>
<evidence type="ECO:0000313" key="7">
    <source>
        <dbReference type="EMBL" id="RYU31249.1"/>
    </source>
</evidence>
<dbReference type="EMBL" id="WVTJ01000002">
    <property type="protein sequence ID" value="MXS51428.1"/>
    <property type="molecule type" value="Genomic_DNA"/>
</dbReference>
<dbReference type="EMBL" id="PZZH01000001">
    <property type="protein sequence ID" value="PTN77064.1"/>
    <property type="molecule type" value="Genomic_DNA"/>
</dbReference>
<dbReference type="KEGG" id="ene:ENT_21580"/>
<reference evidence="10 19" key="9">
    <citation type="submission" date="2023-02" db="EMBL/GenBank/DDBJ databases">
        <title>Results of the 2020 Genomic Proficiency Test for the network of European Union Reference Laboratory for Antimicrobial Resistance assessing whole genome sequencing capacities.</title>
        <authorList>
            <person name="Hoffmann M."/>
            <person name="Luo Y."/>
            <person name="Sorensen L.H."/>
            <person name="Pedersen S.K."/>
            <person name="Hendriksen R.S."/>
        </authorList>
    </citation>
    <scope>NUCLEOTIDE SEQUENCE [LARGE SCALE GENOMIC DNA]</scope>
    <source>
        <strain evidence="10 19">GENOMIC22-006</strain>
    </source>
</reference>
<evidence type="ECO:0000313" key="3">
    <source>
        <dbReference type="EMBL" id="MXS51428.1"/>
    </source>
</evidence>
<evidence type="ECO:0000313" key="14">
    <source>
        <dbReference type="Proteomes" id="UP000281488"/>
    </source>
</evidence>
<evidence type="ECO:0000313" key="9">
    <source>
        <dbReference type="EMBL" id="TKK84183.1"/>
    </source>
</evidence>
<dbReference type="EMBL" id="RKMZ01000006">
    <property type="protein sequence ID" value="ROX31597.1"/>
    <property type="molecule type" value="Genomic_DNA"/>
</dbReference>
<keyword evidence="1" id="KW-0472">Membrane</keyword>
<dbReference type="EMBL" id="UGIX01000001">
    <property type="protein sequence ID" value="STP68346.1"/>
    <property type="molecule type" value="Genomic_DNA"/>
</dbReference>
<evidence type="ECO:0000313" key="10">
    <source>
        <dbReference type="EMBL" id="WEH21892.1"/>
    </source>
</evidence>
<dbReference type="Proteomes" id="UP001221642">
    <property type="component" value="Chromosome"/>
</dbReference>
<organism evidence="7 15">
    <name type="scientific">Enterococcus faecalis</name>
    <name type="common">Streptococcus faecalis</name>
    <dbReference type="NCBI Taxonomy" id="1351"/>
    <lineage>
        <taxon>Bacteria</taxon>
        <taxon>Bacillati</taxon>
        <taxon>Bacillota</taxon>
        <taxon>Bacilli</taxon>
        <taxon>Lactobacillales</taxon>
        <taxon>Enterococcaceae</taxon>
        <taxon>Enterococcus</taxon>
    </lineage>
</organism>
<reference evidence="8 13" key="2">
    <citation type="submission" date="2018-06" db="EMBL/GenBank/DDBJ databases">
        <authorList>
            <consortium name="Pathogen Informatics"/>
            <person name="Doyle S."/>
        </authorList>
    </citation>
    <scope>NUCLEOTIDE SEQUENCE [LARGE SCALE GENOMIC DNA]</scope>
    <source>
        <strain evidence="8 13">NCTC13379</strain>
    </source>
</reference>
<evidence type="ECO:0000313" key="4">
    <source>
        <dbReference type="EMBL" id="PTN77064.1"/>
    </source>
</evidence>
<dbReference type="AlphaFoldDB" id="A0A1B4XM67"/>
<reference evidence="4 12" key="1">
    <citation type="submission" date="2018-04" db="EMBL/GenBank/DDBJ databases">
        <authorList>
            <person name="Van Tyne D."/>
        </authorList>
    </citation>
    <scope>NUCLEOTIDE SEQUENCE [LARGE SCALE GENOMIC DNA]</scope>
    <source>
        <strain evidence="4 12">B2535</strain>
    </source>
</reference>
<reference evidence="2" key="8">
    <citation type="journal article" date="2023" name="Pathogens">
        <title>Prevalence of Enterococcus spp. and the Whole-Genome Characteristics of Enterococcus faecium and Enterococcus faecalis Strains Isolated from Free-Living Birds in Poland.</title>
        <authorList>
            <person name="Kwit R."/>
            <person name="Zajac M."/>
            <person name="Smialowska-Weglinska A."/>
            <person name="Skarzynska M."/>
            <person name="Bomba A."/>
            <person name="Lalak A."/>
            <person name="Skrzypiec E."/>
            <person name="Wojdat D."/>
            <person name="Koza W."/>
            <person name="Mikos-Wojewoda E."/>
            <person name="Pasim P."/>
            <person name="Skora M."/>
            <person name="Polak M."/>
            <person name="Wiacek J."/>
            <person name="Wasyl D."/>
        </authorList>
    </citation>
    <scope>NUCLEOTIDE SEQUENCE</scope>
    <source>
        <strain evidence="2">691B_2</strain>
    </source>
</reference>
<dbReference type="Proteomes" id="UP000305511">
    <property type="component" value="Unassembled WGS sequence"/>
</dbReference>
<dbReference type="Proteomes" id="UP000516122">
    <property type="component" value="Chromosome"/>
</dbReference>
<reference evidence="7 15" key="5">
    <citation type="submission" date="2019-02" db="EMBL/GenBank/DDBJ databases">
        <title>From farm to fork: dissemination of Tn554::fexA-optrA in linezolid-resistant Enterococcus faecalis clones from chicken feces and meat in Tunisia.</title>
        <authorList>
            <person name="Tedim A.P."/>
            <person name="Elghaieb H."/>
            <person name="Abbassi M.S."/>
            <person name="Novais C."/>
            <person name="Hassen A."/>
            <person name="Peixe L."/>
            <person name="Freitas A.R."/>
        </authorList>
    </citation>
    <scope>NUCLEOTIDE SEQUENCE [LARGE SCALE GENOMIC DNA]</scope>
    <source>
        <strain evidence="7 15">728T</strain>
    </source>
</reference>
<reference evidence="5 18" key="7">
    <citation type="submission" date="2020-08" db="EMBL/GenBank/DDBJ databases">
        <title>Enterococcus faecalis SF28073 genome assembly.</title>
        <authorList>
            <person name="Duerkop B.A."/>
            <person name="Johnson C.N."/>
        </authorList>
    </citation>
    <scope>NUCLEOTIDE SEQUENCE [LARGE SCALE GENOMIC DNA]</scope>
    <source>
        <strain evidence="5 18">SF28073</strain>
    </source>
</reference>
<protein>
    <submittedName>
        <fullName evidence="7">Uncharacterized protein</fullName>
    </submittedName>
</protein>
<dbReference type="RefSeq" id="WP_002361374.1">
    <property type="nucleotide sequence ID" value="NZ_AP017623.1"/>
</dbReference>
<reference evidence="9 16" key="4">
    <citation type="submission" date="2019-02" db="EMBL/GenBank/DDBJ databases">
        <title>Bacteria dissemination in different level of health care in South Africa: the effectiveness of infections prevention and control.</title>
        <authorList>
            <person name="Shobo C."/>
            <person name="Amoako D.G."/>
            <person name="Allam M."/>
            <person name="Ismail A."/>
            <person name="Bester L.A."/>
            <person name="Essack S.Y."/>
        </authorList>
    </citation>
    <scope>NUCLEOTIDE SEQUENCE [LARGE SCALE GENOMIC DNA]</scope>
    <source>
        <strain evidence="9 16">2SIL2</strain>
    </source>
</reference>
<accession>A0A1B4XM67</accession>
<evidence type="ECO:0000313" key="17">
    <source>
        <dbReference type="Proteomes" id="UP000429730"/>
    </source>
</evidence>
<reference evidence="11 20" key="10">
    <citation type="submission" date="2023-03" db="EMBL/GenBank/DDBJ databases">
        <title>Complete genome sequence of an Enterococcus faecalis urinary isolate.</title>
        <authorList>
            <person name="Brauer A.L."/>
            <person name="Armbruster C.E."/>
        </authorList>
    </citation>
    <scope>NUCLEOTIDE SEQUENCE [LARGE SCALE GENOMIC DNA]</scope>
    <source>
        <strain evidence="11 20">3143</strain>
    </source>
</reference>
<dbReference type="EMBL" id="JAREWH010000007">
    <property type="protein sequence ID" value="MDN3192585.1"/>
    <property type="molecule type" value="Genomic_DNA"/>
</dbReference>
<dbReference type="Proteomes" id="UP000281488">
    <property type="component" value="Unassembled WGS sequence"/>
</dbReference>
<evidence type="ECO:0000313" key="8">
    <source>
        <dbReference type="EMBL" id="STP68346.1"/>
    </source>
</evidence>
<dbReference type="EMBL" id="SEWT01000008">
    <property type="protein sequence ID" value="RYU31249.1"/>
    <property type="molecule type" value="Genomic_DNA"/>
</dbReference>
<dbReference type="EMBL" id="CP060804">
    <property type="protein sequence ID" value="QNP38813.1"/>
    <property type="molecule type" value="Genomic_DNA"/>
</dbReference>
<name>A0A1B4XM67_ENTFL</name>
<dbReference type="Proteomes" id="UP000292223">
    <property type="component" value="Unassembled WGS sequence"/>
</dbReference>
<proteinExistence type="predicted"/>
<evidence type="ECO:0000313" key="20">
    <source>
        <dbReference type="Proteomes" id="UP001222182"/>
    </source>
</evidence>
<dbReference type="EMBL" id="CP119528">
    <property type="protein sequence ID" value="WER43564.1"/>
    <property type="molecule type" value="Genomic_DNA"/>
</dbReference>
<evidence type="ECO:0000313" key="6">
    <source>
        <dbReference type="EMBL" id="ROX31597.1"/>
    </source>
</evidence>
<evidence type="ECO:0000313" key="15">
    <source>
        <dbReference type="Proteomes" id="UP000292223"/>
    </source>
</evidence>
<feature type="transmembrane region" description="Helical" evidence="1">
    <location>
        <begin position="47"/>
        <end position="67"/>
    </location>
</feature>
<evidence type="ECO:0000256" key="1">
    <source>
        <dbReference type="SAM" id="Phobius"/>
    </source>
</evidence>
<keyword evidence="1" id="KW-1133">Transmembrane helix</keyword>
<dbReference type="Proteomes" id="UP000429730">
    <property type="component" value="Unassembled WGS sequence"/>
</dbReference>
<reference evidence="6 14" key="3">
    <citation type="submission" date="2018-10" db="EMBL/GenBank/DDBJ databases">
        <title>Genotypes and phenotypes of Enterococci isolated from broiler chickens.</title>
        <authorList>
            <person name="Muhammad A.R."/>
            <person name="Diarra M.S."/>
        </authorList>
    </citation>
    <scope>NUCLEOTIDE SEQUENCE [LARGE SCALE GENOMIC DNA]</scope>
    <source>
        <strain evidence="6 14">LIT2 A36'</strain>
    </source>
</reference>
<evidence type="ECO:0000313" key="19">
    <source>
        <dbReference type="Proteomes" id="UP001221642"/>
    </source>
</evidence>
<keyword evidence="1" id="KW-0812">Transmembrane</keyword>
<evidence type="ECO:0000313" key="12">
    <source>
        <dbReference type="Proteomes" id="UP000244140"/>
    </source>
</evidence>
<reference evidence="2" key="11">
    <citation type="submission" date="2023-03" db="EMBL/GenBank/DDBJ databases">
        <authorList>
            <person name="Zajac M."/>
            <person name="Kwit R."/>
            <person name="Wasyl D."/>
        </authorList>
    </citation>
    <scope>NUCLEOTIDE SEQUENCE</scope>
    <source>
        <strain evidence="2">691B_2</strain>
    </source>
</reference>
<dbReference type="Proteomes" id="UP000254396">
    <property type="component" value="Unassembled WGS sequence"/>
</dbReference>
<evidence type="ECO:0000313" key="2">
    <source>
        <dbReference type="EMBL" id="MDN3192585.1"/>
    </source>
</evidence>
<dbReference type="Proteomes" id="UP001222182">
    <property type="component" value="Chromosome"/>
</dbReference>
<evidence type="ECO:0000313" key="16">
    <source>
        <dbReference type="Proteomes" id="UP000305511"/>
    </source>
</evidence>